<feature type="domain" description="HTH marR-type" evidence="1">
    <location>
        <begin position="6"/>
        <end position="148"/>
    </location>
</feature>
<dbReference type="InterPro" id="IPR039422">
    <property type="entry name" value="MarR/SlyA-like"/>
</dbReference>
<dbReference type="Gene3D" id="1.10.10.10">
    <property type="entry name" value="Winged helix-like DNA-binding domain superfamily/Winged helix DNA-binding domain"/>
    <property type="match status" value="1"/>
</dbReference>
<dbReference type="Proteomes" id="UP001589788">
    <property type="component" value="Unassembled WGS sequence"/>
</dbReference>
<name>A0ABV6C3J7_9ACTN</name>
<proteinExistence type="predicted"/>
<dbReference type="Pfam" id="PF12802">
    <property type="entry name" value="MarR_2"/>
    <property type="match status" value="1"/>
</dbReference>
<dbReference type="SUPFAM" id="SSF46785">
    <property type="entry name" value="Winged helix' DNA-binding domain"/>
    <property type="match status" value="1"/>
</dbReference>
<gene>
    <name evidence="2" type="ORF">ACFFRE_08850</name>
</gene>
<dbReference type="PANTHER" id="PTHR33164">
    <property type="entry name" value="TRANSCRIPTIONAL REGULATOR, MARR FAMILY"/>
    <property type="match status" value="1"/>
</dbReference>
<reference evidence="2 3" key="1">
    <citation type="submission" date="2024-09" db="EMBL/GenBank/DDBJ databases">
        <authorList>
            <person name="Sun Q."/>
            <person name="Mori K."/>
        </authorList>
    </citation>
    <scope>NUCLEOTIDE SEQUENCE [LARGE SCALE GENOMIC DNA]</scope>
    <source>
        <strain evidence="2 3">JCM 15389</strain>
    </source>
</reference>
<dbReference type="EMBL" id="JBHLYQ010000083">
    <property type="protein sequence ID" value="MFC0082251.1"/>
    <property type="molecule type" value="Genomic_DNA"/>
</dbReference>
<dbReference type="InterPro" id="IPR036390">
    <property type="entry name" value="WH_DNA-bd_sf"/>
</dbReference>
<dbReference type="PANTHER" id="PTHR33164:SF104">
    <property type="entry name" value="TRANSCRIPTIONAL REGULATORY PROTEIN"/>
    <property type="match status" value="1"/>
</dbReference>
<keyword evidence="3" id="KW-1185">Reference proteome</keyword>
<protein>
    <submittedName>
        <fullName evidence="2">MarR family winged helix-turn-helix transcriptional regulator</fullName>
    </submittedName>
</protein>
<sequence>MRYDLPDEVYRQLLAFRTELRRFLRWSETQARRQGLTPAQHQLLLAIRGSPDPAGPTLGEVAEALLLRHHSAVGLVDRAEAAGLCTRERDPEDHRVVRLRLTPEGHQRLAALSGAHLEELARLAGRIPQVAEGLGSPAPARRTRQAGA</sequence>
<dbReference type="SMART" id="SM00347">
    <property type="entry name" value="HTH_MARR"/>
    <property type="match status" value="1"/>
</dbReference>
<comment type="caution">
    <text evidence="2">The sequence shown here is derived from an EMBL/GenBank/DDBJ whole genome shotgun (WGS) entry which is preliminary data.</text>
</comment>
<evidence type="ECO:0000313" key="3">
    <source>
        <dbReference type="Proteomes" id="UP001589788"/>
    </source>
</evidence>
<organism evidence="2 3">
    <name type="scientific">Aciditerrimonas ferrireducens</name>
    <dbReference type="NCBI Taxonomy" id="667306"/>
    <lineage>
        <taxon>Bacteria</taxon>
        <taxon>Bacillati</taxon>
        <taxon>Actinomycetota</taxon>
        <taxon>Acidimicrobiia</taxon>
        <taxon>Acidimicrobiales</taxon>
        <taxon>Acidimicrobiaceae</taxon>
        <taxon>Aciditerrimonas</taxon>
    </lineage>
</organism>
<accession>A0ABV6C3J7</accession>
<dbReference type="InterPro" id="IPR000835">
    <property type="entry name" value="HTH_MarR-typ"/>
</dbReference>
<dbReference type="PROSITE" id="PS50995">
    <property type="entry name" value="HTH_MARR_2"/>
    <property type="match status" value="1"/>
</dbReference>
<evidence type="ECO:0000313" key="2">
    <source>
        <dbReference type="EMBL" id="MFC0082251.1"/>
    </source>
</evidence>
<dbReference type="InterPro" id="IPR036388">
    <property type="entry name" value="WH-like_DNA-bd_sf"/>
</dbReference>
<evidence type="ECO:0000259" key="1">
    <source>
        <dbReference type="PROSITE" id="PS50995"/>
    </source>
</evidence>
<dbReference type="RefSeq" id="WP_377789779.1">
    <property type="nucleotide sequence ID" value="NZ_JBHLYQ010000083.1"/>
</dbReference>